<dbReference type="PANTHER" id="PTHR30625:SF15">
    <property type="entry name" value="BIOPOLYMER TRANSPORT PROTEIN EXBB"/>
    <property type="match status" value="1"/>
</dbReference>
<keyword evidence="5 8" id="KW-0653">Protein transport</keyword>
<organism evidence="11 12">
    <name type="scientific">Actomonas aquatica</name>
    <dbReference type="NCBI Taxonomy" id="2866162"/>
    <lineage>
        <taxon>Bacteria</taxon>
        <taxon>Pseudomonadati</taxon>
        <taxon>Verrucomicrobiota</taxon>
        <taxon>Opitutia</taxon>
        <taxon>Opitutales</taxon>
        <taxon>Opitutaceae</taxon>
        <taxon>Actomonas</taxon>
    </lineage>
</organism>
<dbReference type="Proteomes" id="UP000738431">
    <property type="component" value="Chromosome"/>
</dbReference>
<evidence type="ECO:0000256" key="8">
    <source>
        <dbReference type="RuleBase" id="RU004057"/>
    </source>
</evidence>
<proteinExistence type="inferred from homology"/>
<accession>A0ABZ1CEH1</accession>
<evidence type="ECO:0000256" key="9">
    <source>
        <dbReference type="SAM" id="Phobius"/>
    </source>
</evidence>
<evidence type="ECO:0000256" key="1">
    <source>
        <dbReference type="ARBA" id="ARBA00004651"/>
    </source>
</evidence>
<keyword evidence="6 9" id="KW-1133">Transmembrane helix</keyword>
<dbReference type="Pfam" id="PF01618">
    <property type="entry name" value="MotA_ExbB"/>
    <property type="match status" value="1"/>
</dbReference>
<dbReference type="InterPro" id="IPR002898">
    <property type="entry name" value="MotA_ExbB_proton_chnl"/>
</dbReference>
<gene>
    <name evidence="11" type="ORF">K1X11_011680</name>
</gene>
<comment type="subcellular location">
    <subcellularLocation>
        <location evidence="1">Cell membrane</location>
        <topology evidence="1">Multi-pass membrane protein</topology>
    </subcellularLocation>
    <subcellularLocation>
        <location evidence="8">Membrane</location>
        <topology evidence="8">Multi-pass membrane protein</topology>
    </subcellularLocation>
</comment>
<keyword evidence="12" id="KW-1185">Reference proteome</keyword>
<keyword evidence="7 9" id="KW-0472">Membrane</keyword>
<evidence type="ECO:0000256" key="7">
    <source>
        <dbReference type="ARBA" id="ARBA00023136"/>
    </source>
</evidence>
<evidence type="ECO:0000313" key="11">
    <source>
        <dbReference type="EMBL" id="WRQ90070.1"/>
    </source>
</evidence>
<feature type="transmembrane region" description="Helical" evidence="9">
    <location>
        <begin position="116"/>
        <end position="141"/>
    </location>
</feature>
<name>A0ABZ1CEH1_9BACT</name>
<feature type="transmembrane region" description="Helical" evidence="9">
    <location>
        <begin position="14"/>
        <end position="34"/>
    </location>
</feature>
<sequence length="164" mass="17923">MEALRDLLQQGGPVMVPLILLSIVLYERCFGLYFSVRRASRLLTQDRAAGLDSLTAVRMTRLDLQETFRQQRFIISTLIAAAPLMGLLGTVTGMISTFESLIDRSGQKSFEGLADGISVALITTETGLAIAIPAVILLHFAHRHVQHGEQSLVKRESDLMATAA</sequence>
<comment type="similarity">
    <text evidence="8">Belongs to the exbB/tolQ family.</text>
</comment>
<dbReference type="EMBL" id="CP139781">
    <property type="protein sequence ID" value="WRQ90070.1"/>
    <property type="molecule type" value="Genomic_DNA"/>
</dbReference>
<keyword evidence="2 8" id="KW-0813">Transport</keyword>
<feature type="transmembrane region" description="Helical" evidence="9">
    <location>
        <begin position="73"/>
        <end position="96"/>
    </location>
</feature>
<evidence type="ECO:0000256" key="6">
    <source>
        <dbReference type="ARBA" id="ARBA00022989"/>
    </source>
</evidence>
<evidence type="ECO:0000256" key="2">
    <source>
        <dbReference type="ARBA" id="ARBA00022448"/>
    </source>
</evidence>
<dbReference type="InterPro" id="IPR050790">
    <property type="entry name" value="ExbB/TolQ_transport"/>
</dbReference>
<evidence type="ECO:0000259" key="10">
    <source>
        <dbReference type="Pfam" id="PF01618"/>
    </source>
</evidence>
<dbReference type="PANTHER" id="PTHR30625">
    <property type="entry name" value="PROTEIN TOLQ"/>
    <property type="match status" value="1"/>
</dbReference>
<protein>
    <submittedName>
        <fullName evidence="11">MotA/TolQ/ExbB proton channel family protein</fullName>
    </submittedName>
</protein>
<evidence type="ECO:0000256" key="3">
    <source>
        <dbReference type="ARBA" id="ARBA00022475"/>
    </source>
</evidence>
<evidence type="ECO:0000256" key="4">
    <source>
        <dbReference type="ARBA" id="ARBA00022692"/>
    </source>
</evidence>
<reference evidence="11 12" key="1">
    <citation type="submission" date="2023-12" db="EMBL/GenBank/DDBJ databases">
        <title>Description of an unclassified Opitutus bacterium of Verrucomicrobiota.</title>
        <authorList>
            <person name="Zhang D.-F."/>
        </authorList>
    </citation>
    <scope>NUCLEOTIDE SEQUENCE [LARGE SCALE GENOMIC DNA]</scope>
    <source>
        <strain evidence="11 12">WL0086</strain>
    </source>
</reference>
<keyword evidence="3" id="KW-1003">Cell membrane</keyword>
<evidence type="ECO:0000256" key="5">
    <source>
        <dbReference type="ARBA" id="ARBA00022927"/>
    </source>
</evidence>
<feature type="domain" description="MotA/TolQ/ExbB proton channel" evidence="10">
    <location>
        <begin position="64"/>
        <end position="149"/>
    </location>
</feature>
<evidence type="ECO:0000313" key="12">
    <source>
        <dbReference type="Proteomes" id="UP000738431"/>
    </source>
</evidence>
<dbReference type="RefSeq" id="WP_221032006.1">
    <property type="nucleotide sequence ID" value="NZ_CP139781.1"/>
</dbReference>
<keyword evidence="4 9" id="KW-0812">Transmembrane</keyword>